<gene>
    <name evidence="2" type="ORF">ETD85_11005</name>
</gene>
<comment type="caution">
    <text evidence="2">The sequence shown here is derived from an EMBL/GenBank/DDBJ whole genome shotgun (WGS) entry which is preliminary data.</text>
</comment>
<keyword evidence="3" id="KW-1185">Reference proteome</keyword>
<feature type="domain" description="Cyclic nucleotide-binding" evidence="1">
    <location>
        <begin position="88"/>
        <end position="209"/>
    </location>
</feature>
<accession>A0A5S4GTS4</accession>
<dbReference type="SUPFAM" id="SSF51206">
    <property type="entry name" value="cAMP-binding domain-like"/>
    <property type="match status" value="1"/>
</dbReference>
<dbReference type="Gene3D" id="2.60.120.10">
    <property type="entry name" value="Jelly Rolls"/>
    <property type="match status" value="1"/>
</dbReference>
<dbReference type="CDD" id="cd00038">
    <property type="entry name" value="CAP_ED"/>
    <property type="match status" value="1"/>
</dbReference>
<dbReference type="SMART" id="SM00100">
    <property type="entry name" value="cNMP"/>
    <property type="match status" value="1"/>
</dbReference>
<protein>
    <submittedName>
        <fullName evidence="2">Crp/Fnr family transcriptional regulator</fullName>
    </submittedName>
</protein>
<evidence type="ECO:0000313" key="2">
    <source>
        <dbReference type="EMBL" id="TMR36323.1"/>
    </source>
</evidence>
<name>A0A5S4GTS4_9ACTN</name>
<dbReference type="PROSITE" id="PS50042">
    <property type="entry name" value="CNMP_BINDING_3"/>
    <property type="match status" value="1"/>
</dbReference>
<dbReference type="EMBL" id="VCKX01000025">
    <property type="protein sequence ID" value="TMR36323.1"/>
    <property type="molecule type" value="Genomic_DNA"/>
</dbReference>
<evidence type="ECO:0000259" key="1">
    <source>
        <dbReference type="PROSITE" id="PS50042"/>
    </source>
</evidence>
<organism evidence="2 3">
    <name type="scientific">Nonomuraea zeae</name>
    <dbReference type="NCBI Taxonomy" id="1642303"/>
    <lineage>
        <taxon>Bacteria</taxon>
        <taxon>Bacillati</taxon>
        <taxon>Actinomycetota</taxon>
        <taxon>Actinomycetes</taxon>
        <taxon>Streptosporangiales</taxon>
        <taxon>Streptosporangiaceae</taxon>
        <taxon>Nonomuraea</taxon>
    </lineage>
</organism>
<dbReference type="InterPro" id="IPR000595">
    <property type="entry name" value="cNMP-bd_dom"/>
</dbReference>
<dbReference type="RefSeq" id="WP_138689548.1">
    <property type="nucleotide sequence ID" value="NZ_JBHSAZ010000076.1"/>
</dbReference>
<dbReference type="InterPro" id="IPR014710">
    <property type="entry name" value="RmlC-like_jellyroll"/>
</dbReference>
<dbReference type="AlphaFoldDB" id="A0A5S4GTS4"/>
<dbReference type="Pfam" id="PF00027">
    <property type="entry name" value="cNMP_binding"/>
    <property type="match status" value="1"/>
</dbReference>
<dbReference type="OrthoDB" id="3482507at2"/>
<reference evidence="2 3" key="1">
    <citation type="submission" date="2019-05" db="EMBL/GenBank/DDBJ databases">
        <title>Draft genome sequence of Nonomuraea zeae DSM 100528.</title>
        <authorList>
            <person name="Saricaoglu S."/>
            <person name="Isik K."/>
        </authorList>
    </citation>
    <scope>NUCLEOTIDE SEQUENCE [LARGE SCALE GENOMIC DNA]</scope>
    <source>
        <strain evidence="2 3">DSM 100528</strain>
    </source>
</reference>
<proteinExistence type="predicted"/>
<sequence>MSIRDYWDSYPISDGENRKKLFSRLVGSDDFDIELDEDVEDEIAKAIDRAHLRRVARTITVYRIGEPGDISAVNTPGGTPAPLVRGSFWQRLDEVTKSELLALGEVRHIREGENLFQAGDESSCTYIILSGWVKVFSQPQCEKYEVTVALRGRGDIVGEVGALCGTPRSTTAVVLQDLSALVIHADLFNALLMANPYVVKELENIANQRLKDSRNFELSLGKPGAQRLACIILTIVERYGQHISSDSRPASRAYVPLSFEDVASMAVVPELIVTDIMKLWSAGNIAQLDAGSFVSVLDRQLMRSIARGECLQSAPRRMIQQRACRNWRFDHASYAWEQFRETQVKLLDELEHLPQVLSG</sequence>
<dbReference type="Proteomes" id="UP000306628">
    <property type="component" value="Unassembled WGS sequence"/>
</dbReference>
<evidence type="ECO:0000313" key="3">
    <source>
        <dbReference type="Proteomes" id="UP000306628"/>
    </source>
</evidence>
<dbReference type="InterPro" id="IPR018490">
    <property type="entry name" value="cNMP-bd_dom_sf"/>
</dbReference>